<dbReference type="Gene3D" id="1.10.443.10">
    <property type="entry name" value="Intergrase catalytic core"/>
    <property type="match status" value="1"/>
</dbReference>
<evidence type="ECO:0000313" key="6">
    <source>
        <dbReference type="Proteomes" id="UP000008898"/>
    </source>
</evidence>
<dbReference type="InterPro" id="IPR050090">
    <property type="entry name" value="Tyrosine_recombinase_XerCD"/>
</dbReference>
<dbReference type="PANTHER" id="PTHR30349:SF64">
    <property type="entry name" value="PROPHAGE INTEGRASE INTD-RELATED"/>
    <property type="match status" value="1"/>
</dbReference>
<dbReference type="InterPro" id="IPR010998">
    <property type="entry name" value="Integrase_recombinase_N"/>
</dbReference>
<dbReference type="Proteomes" id="UP000008898">
    <property type="component" value="Chromosome"/>
</dbReference>
<reference evidence="5 6" key="2">
    <citation type="journal article" date="2012" name="Environ. Microbiol.">
        <title>Characterization of the first alginolytic operons in a marine bacterium: from their emergence in marine Flavobacteriia to their independent transfers to marine Proteobacteria and human gut Bacteroides.</title>
        <authorList>
            <person name="Thomas F."/>
            <person name="Barbeyron T."/>
            <person name="Tonon T."/>
            <person name="Genicot S."/>
            <person name="Czjzek M."/>
            <person name="Michel G."/>
        </authorList>
    </citation>
    <scope>NUCLEOTIDE SEQUENCE [LARGE SCALE GENOMIC DNA]</scope>
    <source>
        <strain evidence="6">DSM 12802 / CCUG 47099 / CIP 106680 / NCIMB 13871 / Dsij</strain>
    </source>
</reference>
<dbReference type="PATRIC" id="fig|63186.3.peg.2646"/>
<feature type="domain" description="Tyr recombinase" evidence="4">
    <location>
        <begin position="213"/>
        <end position="405"/>
    </location>
</feature>
<evidence type="ECO:0000256" key="1">
    <source>
        <dbReference type="ARBA" id="ARBA00008857"/>
    </source>
</evidence>
<dbReference type="InterPro" id="IPR013762">
    <property type="entry name" value="Integrase-like_cat_sf"/>
</dbReference>
<keyword evidence="6" id="KW-1185">Reference proteome</keyword>
<organism evidence="5 6">
    <name type="scientific">Zobellia galactanivorans (strain DSM 12802 / CCUG 47099 / CIP 106680 / NCIMB 13871 / Dsij)</name>
    <dbReference type="NCBI Taxonomy" id="63186"/>
    <lineage>
        <taxon>Bacteria</taxon>
        <taxon>Pseudomonadati</taxon>
        <taxon>Bacteroidota</taxon>
        <taxon>Flavobacteriia</taxon>
        <taxon>Flavobacteriales</taxon>
        <taxon>Flavobacteriaceae</taxon>
        <taxon>Zobellia</taxon>
    </lineage>
</organism>
<protein>
    <submittedName>
        <fullName evidence="5">Tn4399-type Integrase</fullName>
    </submittedName>
</protein>
<sequence length="411" mass="49251">MKYSFYLRKPKSKTETLIMFSCYFNQEKKKFVYSTQKSILPEHWDFDNKWPYRTGRNVSRSLGKILKRLRDFEDEFDTITSQWERSEEAFDSIMLKEHFDKIFQRVDTASSFFEVYDKFTDEKTKLKVWKKSTIKRYANIKNLLQEFEQVYNYKLTFSKINKTFFTDFTDFCYEYKNHYTNTFSRNVGLFKTFMLWSYRNNYSYNNTFNSFKKPQRVLTREEVLSLDQIIELYKTPVGTFHLEKVKDVFVFQCLTGMRYGELKLINKRVVTASNCIMLKEEKNTTKATRLIPMSQIAIDILKKYDYRLPLISNQKQNDAIKEVIQKMGLSHDVEYSRTKGVVQERFVKPFYERISTHTARRSFITIMRNKGIADKTIMSISGHTDIKSFNQYHQVDNTARINAINSVFDDY</sequence>
<dbReference type="RefSeq" id="WP_013994038.1">
    <property type="nucleotide sequence ID" value="NC_015844.1"/>
</dbReference>
<dbReference type="OrthoDB" id="892893at2"/>
<evidence type="ECO:0000256" key="2">
    <source>
        <dbReference type="ARBA" id="ARBA00023125"/>
    </source>
</evidence>
<gene>
    <name evidence="5" type="ordered locus">zobellia_2692</name>
</gene>
<dbReference type="EMBL" id="FP476056">
    <property type="protein sequence ID" value="CAZ96842.1"/>
    <property type="molecule type" value="Genomic_DNA"/>
</dbReference>
<dbReference type="HOGENOM" id="CLU_033139_7_1_10"/>
<dbReference type="GO" id="GO:0006310">
    <property type="term" value="P:DNA recombination"/>
    <property type="evidence" value="ECO:0007669"/>
    <property type="project" value="UniProtKB-KW"/>
</dbReference>
<dbReference type="SUPFAM" id="SSF56349">
    <property type="entry name" value="DNA breaking-rejoining enzymes"/>
    <property type="match status" value="1"/>
</dbReference>
<comment type="similarity">
    <text evidence="1">Belongs to the 'phage' integrase family.</text>
</comment>
<dbReference type="PROSITE" id="PS51898">
    <property type="entry name" value="TYR_RECOMBINASE"/>
    <property type="match status" value="1"/>
</dbReference>
<accession>G0L6C3</accession>
<dbReference type="InterPro" id="IPR002104">
    <property type="entry name" value="Integrase_catalytic"/>
</dbReference>
<evidence type="ECO:0000313" key="5">
    <source>
        <dbReference type="EMBL" id="CAZ96842.1"/>
    </source>
</evidence>
<name>G0L6C3_ZOBGA</name>
<proteinExistence type="inferred from homology"/>
<dbReference type="GO" id="GO:0003677">
    <property type="term" value="F:DNA binding"/>
    <property type="evidence" value="ECO:0007669"/>
    <property type="project" value="UniProtKB-KW"/>
</dbReference>
<keyword evidence="2" id="KW-0238">DNA-binding</keyword>
<dbReference type="Pfam" id="PF00589">
    <property type="entry name" value="Phage_integrase"/>
    <property type="match status" value="1"/>
</dbReference>
<dbReference type="InterPro" id="IPR011010">
    <property type="entry name" value="DNA_brk_join_enz"/>
</dbReference>
<dbReference type="GO" id="GO:0015074">
    <property type="term" value="P:DNA integration"/>
    <property type="evidence" value="ECO:0007669"/>
    <property type="project" value="InterPro"/>
</dbReference>
<dbReference type="STRING" id="63186.ZOBELLIA_2692"/>
<dbReference type="Gene3D" id="1.10.150.130">
    <property type="match status" value="1"/>
</dbReference>
<evidence type="ECO:0000256" key="3">
    <source>
        <dbReference type="ARBA" id="ARBA00023172"/>
    </source>
</evidence>
<evidence type="ECO:0000259" key="4">
    <source>
        <dbReference type="PROSITE" id="PS51898"/>
    </source>
</evidence>
<dbReference type="KEGG" id="zga:ZOBELLIA_2692"/>
<dbReference type="AlphaFoldDB" id="G0L6C3"/>
<keyword evidence="3" id="KW-0233">DNA recombination</keyword>
<reference evidence="6" key="1">
    <citation type="submission" date="2009-07" db="EMBL/GenBank/DDBJ databases">
        <title>Complete genome sequence of Zobellia galactanivorans Dsij.</title>
        <authorList>
            <consortium name="Genoscope - CEA"/>
        </authorList>
    </citation>
    <scope>NUCLEOTIDE SEQUENCE [LARGE SCALE GENOMIC DNA]</scope>
    <source>
        <strain evidence="6">DSM 12802 / CCUG 47099 / CIP 106680 / NCIMB 13871 / Dsij</strain>
    </source>
</reference>
<dbReference type="PANTHER" id="PTHR30349">
    <property type="entry name" value="PHAGE INTEGRASE-RELATED"/>
    <property type="match status" value="1"/>
</dbReference>